<evidence type="ECO:0000313" key="2">
    <source>
        <dbReference type="EMBL" id="BDR82563.1"/>
    </source>
</evidence>
<gene>
    <name evidence="2" type="ORF">K234311028_p20460</name>
</gene>
<proteinExistence type="predicted"/>
<dbReference type="Proteomes" id="UP001321763">
    <property type="component" value="Plasmid pKHSU-234311-028-2"/>
</dbReference>
<dbReference type="RefSeq" id="WP_317725083.1">
    <property type="nucleotide sequence ID" value="NZ_AP026820.1"/>
</dbReference>
<sequence length="509" mass="56914">MEKSGFFNAMKVGDTWDRIYKAENFAEYFATFIGNGVFPNPATGLQVIETDKMQVTIKKGKAWINGFIYINTDDLIIPIDVADGVLNRIDKIVLRYDTVKREIRVKVKNGNFASSPIEPLLQRDADAYELALADIKVSAGAIKITQADITDLRLNKSMCGIVHGTVEQVDTTTIFNQFQSWYTQKQKQYDDDITKWTKEKKEAFDKWYIENTTAFMNKFNKWYRENTTEWENDFNTWFESIKGQLDGDVAAKLTAKTIELENKIDNIEVPVKSVNGKTGEIELKAGDIKTSCEKSIEQRLDTIYREDTKSIMLYVDGVNGLDSNSGLSKSHPLLTLEKAFANIPTVHPNVYIEIIGDIQIKNDITLYNKFGNGLNLKLYSNNGSSIKGTKKELYFDNIAWITISDLIMDNVIVSSRLSSYVDVTKVTFKKQSFAVCAYMGGHVNVSNCTFENVSSACIYACGGVIHSSDNVGTAKFGLIAREGGVISKQGTQPSGTTSNEYTTNGGVIR</sequence>
<evidence type="ECO:0000313" key="3">
    <source>
        <dbReference type="Proteomes" id="UP001321763"/>
    </source>
</evidence>
<feature type="region of interest" description="Disordered" evidence="1">
    <location>
        <begin position="489"/>
        <end position="509"/>
    </location>
</feature>
<dbReference type="EMBL" id="AP026820">
    <property type="protein sequence ID" value="BDR82563.1"/>
    <property type="molecule type" value="Genomic_DNA"/>
</dbReference>
<protein>
    <submittedName>
        <fullName evidence="2">Uncharacterized protein</fullName>
    </submittedName>
</protein>
<reference evidence="2 3" key="1">
    <citation type="submission" date="2022-09" db="EMBL/GenBank/DDBJ databases">
        <title>complete genome sequences of Clostridium tetani str. KHSU-234311-028 isolated from soil.</title>
        <authorList>
            <person name="Sekizuka T."/>
            <person name="Shitada C."/>
            <person name="Takahashi M."/>
            <person name="Kuroda M."/>
        </authorList>
    </citation>
    <scope>NUCLEOTIDE SEQUENCE [LARGE SCALE GENOMIC DNA]</scope>
    <source>
        <strain evidence="2 3">KHSU-234311-028</strain>
        <plasmid evidence="2 3">pKHSU-234311-028-2</plasmid>
    </source>
</reference>
<dbReference type="InterPro" id="IPR011050">
    <property type="entry name" value="Pectin_lyase_fold/virulence"/>
</dbReference>
<accession>A0ABC8EGV6</accession>
<keyword evidence="2" id="KW-0614">Plasmid</keyword>
<evidence type="ECO:0000256" key="1">
    <source>
        <dbReference type="SAM" id="MobiDB-lite"/>
    </source>
</evidence>
<organism evidence="2 3">
    <name type="scientific">Clostridium tetani</name>
    <dbReference type="NCBI Taxonomy" id="1513"/>
    <lineage>
        <taxon>Bacteria</taxon>
        <taxon>Bacillati</taxon>
        <taxon>Bacillota</taxon>
        <taxon>Clostridia</taxon>
        <taxon>Eubacteriales</taxon>
        <taxon>Clostridiaceae</taxon>
        <taxon>Clostridium</taxon>
    </lineage>
</organism>
<geneLocation type="plasmid" evidence="2 3">
    <name>pKHSU-234311-028-2</name>
</geneLocation>
<dbReference type="AlphaFoldDB" id="A0ABC8EGV6"/>
<dbReference type="SUPFAM" id="SSF51126">
    <property type="entry name" value="Pectin lyase-like"/>
    <property type="match status" value="1"/>
</dbReference>
<name>A0ABC8EGV6_CLOTA</name>